<protein>
    <recommendedName>
        <fullName evidence="3">tRNA nuclease CdiA C-terminal domain-containing protein</fullName>
    </recommendedName>
</protein>
<dbReference type="STRING" id="58114.SAMN05216270_12628"/>
<accession>A0A1G7DLH7</accession>
<organism evidence="4 5">
    <name type="scientific">Glycomyces harbinensis</name>
    <dbReference type="NCBI Taxonomy" id="58114"/>
    <lineage>
        <taxon>Bacteria</taxon>
        <taxon>Bacillati</taxon>
        <taxon>Actinomycetota</taxon>
        <taxon>Actinomycetes</taxon>
        <taxon>Glycomycetales</taxon>
        <taxon>Glycomycetaceae</taxon>
        <taxon>Glycomyces</taxon>
    </lineage>
</organism>
<feature type="compositionally biased region" description="Basic and acidic residues" evidence="1">
    <location>
        <begin position="130"/>
        <end position="143"/>
    </location>
</feature>
<evidence type="ECO:0000313" key="5">
    <source>
        <dbReference type="Proteomes" id="UP000198949"/>
    </source>
</evidence>
<dbReference type="OrthoDB" id="2086631at2"/>
<dbReference type="Proteomes" id="UP000198949">
    <property type="component" value="Unassembled WGS sequence"/>
</dbReference>
<reference evidence="5" key="1">
    <citation type="submission" date="2016-10" db="EMBL/GenBank/DDBJ databases">
        <authorList>
            <person name="Varghese N."/>
            <person name="Submissions S."/>
        </authorList>
    </citation>
    <scope>NUCLEOTIDE SEQUENCE [LARGE SCALE GENOMIC DNA]</scope>
    <source>
        <strain evidence="5">CGMCC 4.3516</strain>
    </source>
</reference>
<feature type="signal peptide" evidence="2">
    <location>
        <begin position="1"/>
        <end position="22"/>
    </location>
</feature>
<sequence length="248" mass="26137">MRRTLKLLLLLGIGLAMTRHHGGDDPSSTGDGTGSGDGTKPTTSDGKPAKDTDADGDGDSKTHKGVNAGTDAETALNATDQSARAGRATDANGDGKPDVPTSTTSTDHTSPSKQPDPNATPGGTPAKIEGSGEKKRSLRRENESAQTLAENGYDVVQNPGVKPNGKDPDYEIEGETFDCYAPKTSNPDNIRSKISEKVNDGQTDRVILNLDDSNMSPSALKEVLDRRPLEGLKEIKVIKNGQITNLYP</sequence>
<evidence type="ECO:0000313" key="4">
    <source>
        <dbReference type="EMBL" id="SDE52381.1"/>
    </source>
</evidence>
<proteinExistence type="predicted"/>
<feature type="domain" description="tRNA nuclease CdiA C-terminal" evidence="3">
    <location>
        <begin position="166"/>
        <end position="242"/>
    </location>
</feature>
<dbReference type="Gene3D" id="3.40.1350.120">
    <property type="match status" value="1"/>
</dbReference>
<dbReference type="InterPro" id="IPR033806">
    <property type="entry name" value="CDI_toxin_Bp1026b-like"/>
</dbReference>
<evidence type="ECO:0000256" key="1">
    <source>
        <dbReference type="SAM" id="MobiDB-lite"/>
    </source>
</evidence>
<feature type="compositionally biased region" description="Basic and acidic residues" evidence="1">
    <location>
        <begin position="47"/>
        <end position="62"/>
    </location>
</feature>
<name>A0A1G7DLH7_9ACTN</name>
<dbReference type="InterPro" id="IPR040559">
    <property type="entry name" value="CdiA_C"/>
</dbReference>
<dbReference type="CDD" id="cd13442">
    <property type="entry name" value="CDI_toxin_Bp1026b-like"/>
    <property type="match status" value="1"/>
</dbReference>
<keyword evidence="2" id="KW-0732">Signal</keyword>
<feature type="compositionally biased region" description="Low complexity" evidence="1">
    <location>
        <begin position="100"/>
        <end position="112"/>
    </location>
</feature>
<dbReference type="AlphaFoldDB" id="A0A1G7DLH7"/>
<evidence type="ECO:0000259" key="3">
    <source>
        <dbReference type="Pfam" id="PF18451"/>
    </source>
</evidence>
<evidence type="ECO:0000256" key="2">
    <source>
        <dbReference type="SAM" id="SignalP"/>
    </source>
</evidence>
<feature type="region of interest" description="Disordered" evidence="1">
    <location>
        <begin position="18"/>
        <end position="169"/>
    </location>
</feature>
<dbReference type="GO" id="GO:0004549">
    <property type="term" value="F:tRNA-specific ribonuclease activity"/>
    <property type="evidence" value="ECO:0007669"/>
    <property type="project" value="InterPro"/>
</dbReference>
<gene>
    <name evidence="4" type="ORF">SAMN05216270_12628</name>
</gene>
<dbReference type="RefSeq" id="WP_091040589.1">
    <property type="nucleotide sequence ID" value="NZ_FNAD01000026.1"/>
</dbReference>
<keyword evidence="5" id="KW-1185">Reference proteome</keyword>
<dbReference type="EMBL" id="FNAD01000026">
    <property type="protein sequence ID" value="SDE52381.1"/>
    <property type="molecule type" value="Genomic_DNA"/>
</dbReference>
<dbReference type="Pfam" id="PF18451">
    <property type="entry name" value="CdiA_C"/>
    <property type="match status" value="1"/>
</dbReference>
<feature type="chain" id="PRO_5011603010" description="tRNA nuclease CdiA C-terminal domain-containing protein" evidence="2">
    <location>
        <begin position="23"/>
        <end position="248"/>
    </location>
</feature>